<dbReference type="SMART" id="SM00282">
    <property type="entry name" value="LamG"/>
    <property type="match status" value="3"/>
</dbReference>
<dbReference type="InterPro" id="IPR000742">
    <property type="entry name" value="EGF"/>
</dbReference>
<feature type="domain" description="EGF-like" evidence="15">
    <location>
        <begin position="1177"/>
        <end position="1214"/>
    </location>
</feature>
<evidence type="ECO:0000259" key="16">
    <source>
        <dbReference type="PROSITE" id="PS50027"/>
    </source>
</evidence>
<evidence type="ECO:0000256" key="1">
    <source>
        <dbReference type="ARBA" id="ARBA00004302"/>
    </source>
</evidence>
<dbReference type="Pfam" id="PF07648">
    <property type="entry name" value="Kazal_2"/>
    <property type="match status" value="8"/>
</dbReference>
<keyword evidence="9" id="KW-0325">Glycoprotein</keyword>
<dbReference type="STRING" id="188477.A0A433TQC8"/>
<evidence type="ECO:0000256" key="8">
    <source>
        <dbReference type="ARBA" id="ARBA00023157"/>
    </source>
</evidence>
<dbReference type="InterPro" id="IPR003645">
    <property type="entry name" value="Fol_N"/>
</dbReference>
<dbReference type="CDD" id="cd00055">
    <property type="entry name" value="EGF_Lam"/>
    <property type="match status" value="2"/>
</dbReference>
<evidence type="ECO:0000256" key="5">
    <source>
        <dbReference type="ARBA" id="ARBA00022737"/>
    </source>
</evidence>
<dbReference type="PRINTS" id="PR00011">
    <property type="entry name" value="EGFLAMININ"/>
</dbReference>
<evidence type="ECO:0000256" key="10">
    <source>
        <dbReference type="ARBA" id="ARBA00023292"/>
    </source>
</evidence>
<gene>
    <name evidence="18" type="ORF">EGW08_008421</name>
</gene>
<dbReference type="InterPro" id="IPR001791">
    <property type="entry name" value="Laminin_G"/>
</dbReference>
<dbReference type="InterPro" id="IPR002049">
    <property type="entry name" value="LE_dom"/>
</dbReference>
<protein>
    <recommendedName>
        <fullName evidence="20">Agrin</fullName>
    </recommendedName>
</protein>
<evidence type="ECO:0000313" key="19">
    <source>
        <dbReference type="Proteomes" id="UP000271974"/>
    </source>
</evidence>
<dbReference type="CDD" id="cd00110">
    <property type="entry name" value="LamG"/>
    <property type="match status" value="3"/>
</dbReference>
<dbReference type="GO" id="GO:0004867">
    <property type="term" value="F:serine-type endopeptidase inhibitor activity"/>
    <property type="evidence" value="ECO:0007669"/>
    <property type="project" value="UniProtKB-KW"/>
</dbReference>
<name>A0A433TQC8_ELYCH</name>
<dbReference type="Pfam" id="PF02210">
    <property type="entry name" value="Laminin_G_2"/>
    <property type="match status" value="1"/>
</dbReference>
<feature type="domain" description="Kazal-like" evidence="17">
    <location>
        <begin position="101"/>
        <end position="160"/>
    </location>
</feature>
<dbReference type="Pfam" id="PF00054">
    <property type="entry name" value="Laminin_G_1"/>
    <property type="match status" value="2"/>
</dbReference>
<feature type="domain" description="Kazal-like" evidence="17">
    <location>
        <begin position="580"/>
        <end position="627"/>
    </location>
</feature>
<evidence type="ECO:0000256" key="11">
    <source>
        <dbReference type="PROSITE-ProRule" id="PRU00076"/>
    </source>
</evidence>
<keyword evidence="3" id="KW-0272">Extracellular matrix</keyword>
<feature type="domain" description="Laminin G" evidence="14">
    <location>
        <begin position="991"/>
        <end position="1176"/>
    </location>
</feature>
<dbReference type="PROSITE" id="PS51465">
    <property type="entry name" value="KAZAL_2"/>
    <property type="match status" value="8"/>
</dbReference>
<evidence type="ECO:0008006" key="20">
    <source>
        <dbReference type="Google" id="ProtNLM"/>
    </source>
</evidence>
<feature type="domain" description="EGF-like" evidence="15">
    <location>
        <begin position="1216"/>
        <end position="1254"/>
    </location>
</feature>
<feature type="domain" description="EGF-like" evidence="15">
    <location>
        <begin position="950"/>
        <end position="986"/>
    </location>
</feature>
<feature type="compositionally biased region" description="Low complexity" evidence="13">
    <location>
        <begin position="27"/>
        <end position="37"/>
    </location>
</feature>
<dbReference type="SUPFAM" id="SSF100895">
    <property type="entry name" value="Kazal-type serine protease inhibitors"/>
    <property type="match status" value="8"/>
</dbReference>
<comment type="caution">
    <text evidence="11">Lacks conserved residue(s) required for the propagation of feature annotation.</text>
</comment>
<dbReference type="CDD" id="cd00054">
    <property type="entry name" value="EGF_CA"/>
    <property type="match status" value="2"/>
</dbReference>
<dbReference type="Gene3D" id="2.10.25.10">
    <property type="entry name" value="Laminin"/>
    <property type="match status" value="6"/>
</dbReference>
<feature type="disulfide bond" evidence="12">
    <location>
        <begin position="741"/>
        <end position="750"/>
    </location>
</feature>
<feature type="region of interest" description="Disordered" evidence="13">
    <location>
        <begin position="1"/>
        <end position="37"/>
    </location>
</feature>
<keyword evidence="10 12" id="KW-0424">Laminin EGF-like domain</keyword>
<dbReference type="GO" id="GO:0005604">
    <property type="term" value="C:basement membrane"/>
    <property type="evidence" value="ECO:0007669"/>
    <property type="project" value="UniProtKB-SubCell"/>
</dbReference>
<dbReference type="EMBL" id="RQTK01000229">
    <property type="protein sequence ID" value="RUS83809.1"/>
    <property type="molecule type" value="Genomic_DNA"/>
</dbReference>
<keyword evidence="5" id="KW-0677">Repeat</keyword>
<dbReference type="SUPFAM" id="SSF57196">
    <property type="entry name" value="EGF/Laminin"/>
    <property type="match status" value="3"/>
</dbReference>
<organism evidence="18 19">
    <name type="scientific">Elysia chlorotica</name>
    <name type="common">Eastern emerald elysia</name>
    <name type="synonym">Sea slug</name>
    <dbReference type="NCBI Taxonomy" id="188477"/>
    <lineage>
        <taxon>Eukaryota</taxon>
        <taxon>Metazoa</taxon>
        <taxon>Spiralia</taxon>
        <taxon>Lophotrochozoa</taxon>
        <taxon>Mollusca</taxon>
        <taxon>Gastropoda</taxon>
        <taxon>Heterobranchia</taxon>
        <taxon>Euthyneura</taxon>
        <taxon>Panpulmonata</taxon>
        <taxon>Sacoglossa</taxon>
        <taxon>Placobranchoidea</taxon>
        <taxon>Plakobranchidae</taxon>
        <taxon>Elysia</taxon>
    </lineage>
</organism>
<evidence type="ECO:0000256" key="7">
    <source>
        <dbReference type="ARBA" id="ARBA00022869"/>
    </source>
</evidence>
<comment type="caution">
    <text evidence="18">The sequence shown here is derived from an EMBL/GenBank/DDBJ whole genome shotgun (WGS) entry which is preliminary data.</text>
</comment>
<dbReference type="SMART" id="SM00274">
    <property type="entry name" value="FOLN"/>
    <property type="match status" value="6"/>
</dbReference>
<feature type="disulfide bond" evidence="11">
    <location>
        <begin position="1225"/>
        <end position="1242"/>
    </location>
</feature>
<feature type="domain" description="Kazal-like" evidence="17">
    <location>
        <begin position="787"/>
        <end position="850"/>
    </location>
</feature>
<dbReference type="GO" id="GO:0030154">
    <property type="term" value="P:cell differentiation"/>
    <property type="evidence" value="ECO:0007669"/>
    <property type="project" value="UniProtKB-KW"/>
</dbReference>
<keyword evidence="11" id="KW-0245">EGF-like domain</keyword>
<feature type="region of interest" description="Disordered" evidence="13">
    <location>
        <begin position="845"/>
        <end position="893"/>
    </location>
</feature>
<dbReference type="Proteomes" id="UP000271974">
    <property type="component" value="Unassembled WGS sequence"/>
</dbReference>
<evidence type="ECO:0000256" key="9">
    <source>
        <dbReference type="ARBA" id="ARBA00023180"/>
    </source>
</evidence>
<keyword evidence="6" id="KW-0221">Differentiation</keyword>
<dbReference type="PANTHER" id="PTHR10913:SF78">
    <property type="entry name" value="AGRIN"/>
    <property type="match status" value="1"/>
</dbReference>
<feature type="domain" description="Laminin G" evidence="14">
    <location>
        <begin position="1261"/>
        <end position="1447"/>
    </location>
</feature>
<evidence type="ECO:0000256" key="4">
    <source>
        <dbReference type="ARBA" id="ARBA00022729"/>
    </source>
</evidence>
<dbReference type="PROSITE" id="PS01248">
    <property type="entry name" value="EGF_LAM_1"/>
    <property type="match status" value="1"/>
</dbReference>
<feature type="disulfide bond" evidence="12">
    <location>
        <begin position="669"/>
        <end position="686"/>
    </location>
</feature>
<dbReference type="Pfam" id="PF00008">
    <property type="entry name" value="EGF"/>
    <property type="match status" value="2"/>
</dbReference>
<dbReference type="Gene3D" id="3.30.60.30">
    <property type="match status" value="8"/>
</dbReference>
<feature type="domain" description="Kazal-like" evidence="17">
    <location>
        <begin position="251"/>
        <end position="305"/>
    </location>
</feature>
<feature type="domain" description="Kazal-like" evidence="17">
    <location>
        <begin position="420"/>
        <end position="467"/>
    </location>
</feature>
<dbReference type="PROSITE" id="PS01186">
    <property type="entry name" value="EGF_2"/>
    <property type="match status" value="1"/>
</dbReference>
<feature type="domain" description="Laminin EGF-like" evidence="16">
    <location>
        <begin position="720"/>
        <end position="766"/>
    </location>
</feature>
<dbReference type="SUPFAM" id="SSF49899">
    <property type="entry name" value="Concanavalin A-like lectins/glucanases"/>
    <property type="match status" value="3"/>
</dbReference>
<feature type="non-terminal residue" evidence="18">
    <location>
        <position position="1"/>
    </location>
</feature>
<dbReference type="SMART" id="SM00180">
    <property type="entry name" value="EGF_Lam"/>
    <property type="match status" value="2"/>
</dbReference>
<dbReference type="SMART" id="SM00280">
    <property type="entry name" value="KAZAL"/>
    <property type="match status" value="8"/>
</dbReference>
<dbReference type="InterPro" id="IPR013320">
    <property type="entry name" value="ConA-like_dom_sf"/>
</dbReference>
<feature type="disulfide bond" evidence="12">
    <location>
        <begin position="722"/>
        <end position="739"/>
    </location>
</feature>
<feature type="disulfide bond" evidence="11">
    <location>
        <begin position="1244"/>
        <end position="1253"/>
    </location>
</feature>
<feature type="domain" description="Kazal-like" evidence="17">
    <location>
        <begin position="469"/>
        <end position="532"/>
    </location>
</feature>
<dbReference type="FunFam" id="3.30.60.30:FF:000024">
    <property type="entry name" value="Transmembrane agrin"/>
    <property type="match status" value="1"/>
</dbReference>
<dbReference type="FunFam" id="2.10.25.10:FF:000472">
    <property type="entry name" value="Uncharacterized protein, isoform A"/>
    <property type="match status" value="1"/>
</dbReference>
<feature type="disulfide bond" evidence="11">
    <location>
        <begin position="1469"/>
        <end position="1478"/>
    </location>
</feature>
<sequence length="1678" mass="182497">TVTSSSRKEHPSSHSTLNQARHPSRASITPGPSPSSSPLFYSSNAHSSVSILLALCVLLTSSPFHTGVCTVTGCYVFPPGKTNPCTNQRCLYGAECMPSQDGKTARCQCPSECPNYGDSQGGGPVCGSNGVDYPNMCELRKESCTSMKNIRVKYYGKCDPCQGVSCKEPKVCKVLEPDRTPSCACNIFCPTELNFVCGTDGKTYSNQCLLRQQACRDSRDIRQLYNGKCSPENNPCMRLQCGPMETCSVDKSGRAVCVCPPECEPVLRLVCGNDSNTYDNECELRRRACLDKNYVVVAKQGACGQLYMCIKIVLSLYRWTFHYLRMFSACDGYMCAFGAKCVVHRGRPTCECRQCTEEYDPVCGDNGITYENECKLQQDSCHSEESVSIAKRGACDDSCGEQRCEFYAMCHNGPGGATCVCPKDCVEVHSPVCGNDGVTYANECELRVASCHKRIFLSIASTGSCDKCKGVKCDNYAKCESGTCVCPIICPDGREPVCGTDDRTYKNECEMRKHACAHGKDIQVAFMGECSTNGRIGGSGGKILETMTTTVASTRPPCTVNNCINFGGECDFQGVEYICVCNFKCGNEKNPVCGSDGRMYHNECDMALASCMKKERIKKEPIENCDEAVLSTSKPPITQCSETRFGCCNDGLTPAKAAGGGGCPDICGCNSLGSYSTTCDPITRQCTCKPGVGGKRCDRCQIGYYAMHLIADGNIGCLPCHCHPFGSARDDCNQMSGRCACKPMIMGMKCDICRDGSKPGPSGCQNDESPSSCSDMVCRHGSVCREGQHGPTCSCDLDCQTTSIRHGSGNSDDIVCGTDGQNYGSECELRMFACRLDQNIEVDHTGACKGAPPTPVTTISPVTRSRKTTRHTDGMPGSEETKGDNSQPREESNKECQKRKVGQICLQEECCPTNGYCKGVCECNEGYVASLDDTQCVEVKKVPMEENKNITNACTINPCDAGTCIVDKWLGYRCACPFGREGTNCGETVTITTPSFSGRSHMELPRLEGGTEALSIEVTFTSFNEDGIILFNAKFKNGSGDFVSLAIRHGYLEFRYDLGGGPAILKSRELVAQSVNHRVIAQLEQNRGSLILDNGQQIQGSSPSTHKSLDLNDPLYLGHVPRATEQTFQKIGVNIGLNGCIQSLRAGESRETMRTYNLGSRGMLSNVESGVDIVECGVNPCQSMPCQNDGVCLVVNKHFFECVCKKGYTGLHCETLEDPCATEPCQYGGTCVAMTSSNTFFCQCPEGREGLRCEREAIPEVYVPQFSGDSYMELPMDESLSNSLRITIWFLSTKPDGVLMFATQSPGGEGDFISLNLVNKKLVFTFFLGSGIGVIESKKHIHLDKWHEVTVNRTGRFGQMTIDDHPPVTGEAELFNQGGASSMLNMDRRPLFLGGFRSPDDLPLRAAIKTGFTGAVQKVTINGRTIDGLMASALTMRNISTYNGPPCKVNPCMNGGVCVPALNLADCRCPSNYMGKNCEKRFEQMDLDQPIQFDGMSFISYPNEINNKQEGQKNNHFYVRFRASQPNGVLLLQTGGDTVASDYLLVALDAGHVIFSYNLGKQGPGNLHIIRSEVNVMDGDWHTVRVMRNKRDGTIQVDKESPVTALSEEGTQQLDTDGYLWLGGRNNLPWGLPVKQGLQGCVSEVKINGQSLHLVTDKMPDAMTESTSFTFCADKDGA</sequence>
<dbReference type="InterPro" id="IPR002350">
    <property type="entry name" value="Kazal_dom"/>
</dbReference>
<proteinExistence type="predicted"/>
<dbReference type="InterPro" id="IPR036058">
    <property type="entry name" value="Kazal_dom_sf"/>
</dbReference>
<dbReference type="Pfam" id="PF00053">
    <property type="entry name" value="EGF_laminin"/>
    <property type="match status" value="2"/>
</dbReference>
<evidence type="ECO:0000259" key="17">
    <source>
        <dbReference type="PROSITE" id="PS51465"/>
    </source>
</evidence>
<dbReference type="PROSITE" id="PS00022">
    <property type="entry name" value="EGF_1"/>
    <property type="match status" value="4"/>
</dbReference>
<keyword evidence="19" id="KW-1185">Reference proteome</keyword>
<feature type="disulfide bond" evidence="11">
    <location>
        <begin position="954"/>
        <end position="964"/>
    </location>
</feature>
<feature type="domain" description="Laminin EGF-like" evidence="16">
    <location>
        <begin position="667"/>
        <end position="719"/>
    </location>
</feature>
<evidence type="ECO:0000313" key="18">
    <source>
        <dbReference type="EMBL" id="RUS83809.1"/>
    </source>
</evidence>
<dbReference type="FunFam" id="2.10.25.10:FF:000209">
    <property type="entry name" value="Laminin subunit alpha 5"/>
    <property type="match status" value="1"/>
</dbReference>
<evidence type="ECO:0000256" key="13">
    <source>
        <dbReference type="SAM" id="MobiDB-lite"/>
    </source>
</evidence>
<feature type="domain" description="Laminin G" evidence="14">
    <location>
        <begin position="1488"/>
        <end position="1672"/>
    </location>
</feature>
<feature type="domain" description="Kazal-like" evidence="17">
    <location>
        <begin position="351"/>
        <end position="397"/>
    </location>
</feature>
<dbReference type="PANTHER" id="PTHR10913">
    <property type="entry name" value="FOLLISTATIN-RELATED"/>
    <property type="match status" value="1"/>
</dbReference>
<feature type="disulfide bond" evidence="11">
    <location>
        <begin position="976"/>
        <end position="985"/>
    </location>
</feature>
<keyword evidence="2" id="KW-0964">Secreted</keyword>
<keyword evidence="7" id="KW-0084">Basement membrane</keyword>
<dbReference type="OrthoDB" id="88467at2759"/>
<feature type="compositionally biased region" description="Basic and acidic residues" evidence="13">
    <location>
        <begin position="1"/>
        <end position="12"/>
    </location>
</feature>
<evidence type="ECO:0000259" key="15">
    <source>
        <dbReference type="PROSITE" id="PS50026"/>
    </source>
</evidence>
<keyword evidence="8 11" id="KW-1015">Disulfide bond</keyword>
<dbReference type="PROSITE" id="PS50026">
    <property type="entry name" value="EGF_3"/>
    <property type="match status" value="4"/>
</dbReference>
<evidence type="ECO:0000256" key="12">
    <source>
        <dbReference type="PROSITE-ProRule" id="PRU00460"/>
    </source>
</evidence>
<dbReference type="PROSITE" id="PS50027">
    <property type="entry name" value="EGF_LAM_2"/>
    <property type="match status" value="2"/>
</dbReference>
<reference evidence="18 19" key="1">
    <citation type="submission" date="2019-01" db="EMBL/GenBank/DDBJ databases">
        <title>A draft genome assembly of the solar-powered sea slug Elysia chlorotica.</title>
        <authorList>
            <person name="Cai H."/>
            <person name="Li Q."/>
            <person name="Fang X."/>
            <person name="Li J."/>
            <person name="Curtis N.E."/>
            <person name="Altenburger A."/>
            <person name="Shibata T."/>
            <person name="Feng M."/>
            <person name="Maeda T."/>
            <person name="Schwartz J.A."/>
            <person name="Shigenobu S."/>
            <person name="Lundholm N."/>
            <person name="Nishiyama T."/>
            <person name="Yang H."/>
            <person name="Hasebe M."/>
            <person name="Li S."/>
            <person name="Pierce S.K."/>
            <person name="Wang J."/>
        </authorList>
    </citation>
    <scope>NUCLEOTIDE SEQUENCE [LARGE SCALE GENOMIC DNA]</scope>
    <source>
        <strain evidence="18">EC2010</strain>
        <tissue evidence="18">Whole organism of an adult</tissue>
    </source>
</reference>
<evidence type="ECO:0000256" key="6">
    <source>
        <dbReference type="ARBA" id="ARBA00022782"/>
    </source>
</evidence>
<dbReference type="FunFam" id="2.10.25.10:FF:000134">
    <property type="entry name" value="Transmembrane agrin"/>
    <property type="match status" value="1"/>
</dbReference>
<dbReference type="InterPro" id="IPR050653">
    <property type="entry name" value="Prot_Inhib_GrowthFact_Antg"/>
</dbReference>
<dbReference type="SMART" id="SM00181">
    <property type="entry name" value="EGF"/>
    <property type="match status" value="8"/>
</dbReference>
<dbReference type="Gene3D" id="2.60.120.200">
    <property type="match status" value="3"/>
</dbReference>
<dbReference type="InterPro" id="IPR001881">
    <property type="entry name" value="EGF-like_Ca-bd_dom"/>
</dbReference>
<evidence type="ECO:0000256" key="3">
    <source>
        <dbReference type="ARBA" id="ARBA00022530"/>
    </source>
</evidence>
<feature type="domain" description="Kazal-like" evidence="17">
    <location>
        <begin position="177"/>
        <end position="231"/>
    </location>
</feature>
<feature type="disulfide bond" evidence="12">
    <location>
        <begin position="688"/>
        <end position="697"/>
    </location>
</feature>
<dbReference type="PROSITE" id="PS50025">
    <property type="entry name" value="LAM_G_DOMAIN"/>
    <property type="match status" value="3"/>
</dbReference>
<feature type="disulfide bond" evidence="12">
    <location>
        <begin position="720"/>
        <end position="732"/>
    </location>
</feature>
<dbReference type="GO" id="GO:0005576">
    <property type="term" value="C:extracellular region"/>
    <property type="evidence" value="ECO:0007669"/>
    <property type="project" value="TreeGrafter"/>
</dbReference>
<dbReference type="SMART" id="SM00179">
    <property type="entry name" value="EGF_CA"/>
    <property type="match status" value="3"/>
</dbReference>
<feature type="domain" description="EGF-like" evidence="15">
    <location>
        <begin position="1443"/>
        <end position="1479"/>
    </location>
</feature>
<dbReference type="GO" id="GO:0005509">
    <property type="term" value="F:calcium ion binding"/>
    <property type="evidence" value="ECO:0007669"/>
    <property type="project" value="InterPro"/>
</dbReference>
<keyword evidence="4" id="KW-0732">Signal</keyword>
<dbReference type="CDD" id="cd00104">
    <property type="entry name" value="KAZAL_FS"/>
    <property type="match status" value="7"/>
</dbReference>
<evidence type="ECO:0000256" key="2">
    <source>
        <dbReference type="ARBA" id="ARBA00022525"/>
    </source>
</evidence>
<evidence type="ECO:0000259" key="14">
    <source>
        <dbReference type="PROSITE" id="PS50025"/>
    </source>
</evidence>
<feature type="disulfide bond" evidence="11">
    <location>
        <begin position="1204"/>
        <end position="1213"/>
    </location>
</feature>
<comment type="subcellular location">
    <subcellularLocation>
        <location evidence="1">Secreted</location>
        <location evidence="1">Extracellular space</location>
        <location evidence="1">Extracellular matrix</location>
        <location evidence="1">Basement membrane</location>
    </subcellularLocation>
</comment>
<feature type="compositionally biased region" description="Basic and acidic residues" evidence="13">
    <location>
        <begin position="879"/>
        <end position="893"/>
    </location>
</feature>
<accession>A0A433TQC8</accession>
<feature type="disulfide bond" evidence="12">
    <location>
        <begin position="667"/>
        <end position="679"/>
    </location>
</feature>